<dbReference type="OrthoDB" id="9785600at2"/>
<dbReference type="Proteomes" id="UP000070352">
    <property type="component" value="Unassembled WGS sequence"/>
</dbReference>
<proteinExistence type="predicted"/>
<dbReference type="PANTHER" id="PTHR33362:SF3">
    <property type="entry name" value="SIALIC ACID TRAP TRANSPORTER PERMEASE PROTEIN SIAT"/>
    <property type="match status" value="1"/>
</dbReference>
<feature type="domain" description="TRAP C4-dicarboxylate transport system permease DctM subunit" evidence="8">
    <location>
        <begin position="10"/>
        <end position="417"/>
    </location>
</feature>
<name>A0A135L5U0_9BACI</name>
<evidence type="ECO:0000256" key="6">
    <source>
        <dbReference type="ARBA" id="ARBA00023136"/>
    </source>
</evidence>
<feature type="transmembrane region" description="Helical" evidence="7">
    <location>
        <begin position="174"/>
        <end position="192"/>
    </location>
</feature>
<dbReference type="InterPro" id="IPR010656">
    <property type="entry name" value="DctM"/>
</dbReference>
<feature type="transmembrane region" description="Helical" evidence="7">
    <location>
        <begin position="47"/>
        <end position="68"/>
    </location>
</feature>
<keyword evidence="3" id="KW-0997">Cell inner membrane</keyword>
<dbReference type="RefSeq" id="WP_068726028.1">
    <property type="nucleotide sequence ID" value="NZ_LSKU01000001.1"/>
</dbReference>
<evidence type="ECO:0000313" key="10">
    <source>
        <dbReference type="Proteomes" id="UP000070352"/>
    </source>
</evidence>
<organism evidence="9 10">
    <name type="scientific">Tepidibacillus decaturensis</name>
    <dbReference type="NCBI Taxonomy" id="1413211"/>
    <lineage>
        <taxon>Bacteria</taxon>
        <taxon>Bacillati</taxon>
        <taxon>Bacillota</taxon>
        <taxon>Bacilli</taxon>
        <taxon>Bacillales</taxon>
        <taxon>Bacillaceae</taxon>
        <taxon>Tepidibacillus</taxon>
    </lineage>
</organism>
<dbReference type="NCBIfam" id="TIGR00786">
    <property type="entry name" value="dctM"/>
    <property type="match status" value="1"/>
</dbReference>
<feature type="transmembrane region" description="Helical" evidence="7">
    <location>
        <begin position="135"/>
        <end position="162"/>
    </location>
</feature>
<dbReference type="AlphaFoldDB" id="A0A135L5U0"/>
<feature type="transmembrane region" description="Helical" evidence="7">
    <location>
        <begin position="269"/>
        <end position="294"/>
    </location>
</feature>
<evidence type="ECO:0000256" key="4">
    <source>
        <dbReference type="ARBA" id="ARBA00022692"/>
    </source>
</evidence>
<evidence type="ECO:0000256" key="1">
    <source>
        <dbReference type="ARBA" id="ARBA00004429"/>
    </source>
</evidence>
<gene>
    <name evidence="9" type="ORF">U473_10375</name>
</gene>
<dbReference type="Pfam" id="PF06808">
    <property type="entry name" value="DctM"/>
    <property type="match status" value="1"/>
</dbReference>
<evidence type="ECO:0000256" key="5">
    <source>
        <dbReference type="ARBA" id="ARBA00022989"/>
    </source>
</evidence>
<evidence type="ECO:0000256" key="2">
    <source>
        <dbReference type="ARBA" id="ARBA00022475"/>
    </source>
</evidence>
<feature type="transmembrane region" description="Helical" evidence="7">
    <location>
        <begin position="213"/>
        <end position="235"/>
    </location>
</feature>
<keyword evidence="2" id="KW-1003">Cell membrane</keyword>
<reference evidence="9 10" key="1">
    <citation type="submission" date="2016-02" db="EMBL/GenBank/DDBJ databases">
        <title>Draft Genome for Tepidibacillus decaturensis nov. sp. Strain Z9, an Anaerobic, Moderately Thermophilic and Heterotrophic Bacterium from Deep Subsurface of the Illinois Basin, USA.</title>
        <authorList>
            <person name="Dong Y."/>
            <person name="Chang J.Y."/>
            <person name="Sanford R."/>
            <person name="Fouke B.W."/>
        </authorList>
    </citation>
    <scope>NUCLEOTIDE SEQUENCE [LARGE SCALE GENOMIC DNA]</scope>
    <source>
        <strain evidence="9 10">Z9</strain>
    </source>
</reference>
<protein>
    <submittedName>
        <fullName evidence="9">C4-dicarboxylate ABC transporter permease</fullName>
    </submittedName>
</protein>
<comment type="subcellular location">
    <subcellularLocation>
        <location evidence="1">Cell inner membrane</location>
        <topology evidence="1">Multi-pass membrane protein</topology>
    </subcellularLocation>
</comment>
<keyword evidence="4 7" id="KW-0812">Transmembrane</keyword>
<sequence>MSASIVLGVTLLISLLIGIPIAFSIGIATVAALFAGGIPGAFMAQQSFLAVDSFPLMAVPYFILAGALMETGGLSKRIINVAQEMMGNITGGFGIVTILSSAIFAAISGSSPATVAAIGSIMIPAMIKRGYSKDFAAAVAGSGGGLGIVIPPSIPMIIYGVVTGVSIGEMFKAGFVPGIFLATLMILFIYFTSKKKGYVGTGVKFSFSRLFKAIIDAFWALMAPVIILGGIYSGVFTPTESAVIAVVYGLIVGLFIYKELKWKDIPKTLISSAMITGSVMIILGTATAFGKLVTMYQIPNQLADLILGVSDNKYIVLLLITALILFVGTFMETLSIIIIFAPLFLPLLLQLGVDPIHFGILLVVGAEIGMMTPPLGVNLFVASGISGLSIERVSKAIFPFILTLVLGLIIMLFVPWIALVIPNLF</sequence>
<dbReference type="EMBL" id="LSKU01000001">
    <property type="protein sequence ID" value="KXG44368.1"/>
    <property type="molecule type" value="Genomic_DNA"/>
</dbReference>
<keyword evidence="10" id="KW-1185">Reference proteome</keyword>
<feature type="transmembrane region" description="Helical" evidence="7">
    <location>
        <begin position="396"/>
        <end position="421"/>
    </location>
</feature>
<feature type="transmembrane region" description="Helical" evidence="7">
    <location>
        <begin position="241"/>
        <end position="257"/>
    </location>
</feature>
<evidence type="ECO:0000259" key="8">
    <source>
        <dbReference type="Pfam" id="PF06808"/>
    </source>
</evidence>
<evidence type="ECO:0000256" key="7">
    <source>
        <dbReference type="SAM" id="Phobius"/>
    </source>
</evidence>
<dbReference type="InterPro" id="IPR004681">
    <property type="entry name" value="TRAP_DctM"/>
</dbReference>
<dbReference type="GO" id="GO:0022857">
    <property type="term" value="F:transmembrane transporter activity"/>
    <property type="evidence" value="ECO:0007669"/>
    <property type="project" value="TreeGrafter"/>
</dbReference>
<feature type="transmembrane region" description="Helical" evidence="7">
    <location>
        <begin position="314"/>
        <end position="344"/>
    </location>
</feature>
<feature type="transmembrane region" description="Helical" evidence="7">
    <location>
        <begin position="93"/>
        <end position="123"/>
    </location>
</feature>
<dbReference type="STRING" id="1413211.U473_10375"/>
<dbReference type="GO" id="GO:0005886">
    <property type="term" value="C:plasma membrane"/>
    <property type="evidence" value="ECO:0007669"/>
    <property type="project" value="UniProtKB-SubCell"/>
</dbReference>
<dbReference type="PANTHER" id="PTHR33362">
    <property type="entry name" value="SIALIC ACID TRAP TRANSPORTER PERMEASE PROTEIN SIAT-RELATED"/>
    <property type="match status" value="1"/>
</dbReference>
<dbReference type="PIRSF" id="PIRSF006066">
    <property type="entry name" value="HI0050"/>
    <property type="match status" value="1"/>
</dbReference>
<keyword evidence="5 7" id="KW-1133">Transmembrane helix</keyword>
<feature type="transmembrane region" description="Helical" evidence="7">
    <location>
        <begin position="6"/>
        <end position="35"/>
    </location>
</feature>
<evidence type="ECO:0000256" key="3">
    <source>
        <dbReference type="ARBA" id="ARBA00022519"/>
    </source>
</evidence>
<keyword evidence="6 7" id="KW-0472">Membrane</keyword>
<accession>A0A135L5U0</accession>
<evidence type="ECO:0000313" key="9">
    <source>
        <dbReference type="EMBL" id="KXG44368.1"/>
    </source>
</evidence>
<comment type="caution">
    <text evidence="9">The sequence shown here is derived from an EMBL/GenBank/DDBJ whole genome shotgun (WGS) entry which is preliminary data.</text>
</comment>